<organism evidence="2 3">
    <name type="scientific">Emticicia agri</name>
    <dbReference type="NCBI Taxonomy" id="2492393"/>
    <lineage>
        <taxon>Bacteria</taxon>
        <taxon>Pseudomonadati</taxon>
        <taxon>Bacteroidota</taxon>
        <taxon>Cytophagia</taxon>
        <taxon>Cytophagales</taxon>
        <taxon>Leadbetterellaceae</taxon>
        <taxon>Emticicia</taxon>
    </lineage>
</organism>
<accession>A0A4Q5LY06</accession>
<feature type="domain" description="N-acetyltransferase" evidence="1">
    <location>
        <begin position="10"/>
        <end position="142"/>
    </location>
</feature>
<evidence type="ECO:0000313" key="2">
    <source>
        <dbReference type="EMBL" id="RYU94668.1"/>
    </source>
</evidence>
<evidence type="ECO:0000313" key="3">
    <source>
        <dbReference type="Proteomes" id="UP000293162"/>
    </source>
</evidence>
<keyword evidence="3" id="KW-1185">Reference proteome</keyword>
<gene>
    <name evidence="2" type="ORF">EWM59_16180</name>
</gene>
<dbReference type="PANTHER" id="PTHR43233:SF1">
    <property type="entry name" value="FAMILY N-ACETYLTRANSFERASE, PUTATIVE (AFU_ORTHOLOGUE AFUA_6G03350)-RELATED"/>
    <property type="match status" value="1"/>
</dbReference>
<dbReference type="PROSITE" id="PS51186">
    <property type="entry name" value="GNAT"/>
    <property type="match status" value="1"/>
</dbReference>
<dbReference type="PANTHER" id="PTHR43233">
    <property type="entry name" value="FAMILY N-ACETYLTRANSFERASE, PUTATIVE (AFU_ORTHOLOGUE AFUA_6G03350)-RELATED"/>
    <property type="match status" value="1"/>
</dbReference>
<dbReference type="Gene3D" id="3.40.630.30">
    <property type="match status" value="1"/>
</dbReference>
<keyword evidence="2" id="KW-0808">Transferase</keyword>
<dbReference type="SUPFAM" id="SSF55729">
    <property type="entry name" value="Acyl-CoA N-acyltransferases (Nat)"/>
    <property type="match status" value="1"/>
</dbReference>
<dbReference type="RefSeq" id="WP_130022273.1">
    <property type="nucleotide sequence ID" value="NZ_SEWF01000023.1"/>
</dbReference>
<protein>
    <submittedName>
        <fullName evidence="2">N-acetyltransferase</fullName>
    </submittedName>
</protein>
<dbReference type="CDD" id="cd04301">
    <property type="entry name" value="NAT_SF"/>
    <property type="match status" value="1"/>
</dbReference>
<reference evidence="2 3" key="1">
    <citation type="submission" date="2019-02" db="EMBL/GenBank/DDBJ databases">
        <title>Bacterial novel species Emticicia sp. 17J42-9 isolated from soil.</title>
        <authorList>
            <person name="Jung H.-Y."/>
        </authorList>
    </citation>
    <scope>NUCLEOTIDE SEQUENCE [LARGE SCALE GENOMIC DNA]</scope>
    <source>
        <strain evidence="2 3">17J42-9</strain>
    </source>
</reference>
<dbReference type="Pfam" id="PF13508">
    <property type="entry name" value="Acetyltransf_7"/>
    <property type="match status" value="1"/>
</dbReference>
<dbReference type="OrthoDB" id="3216107at2"/>
<dbReference type="EMBL" id="SEWF01000023">
    <property type="protein sequence ID" value="RYU94668.1"/>
    <property type="molecule type" value="Genomic_DNA"/>
</dbReference>
<comment type="caution">
    <text evidence="2">The sequence shown here is derived from an EMBL/GenBank/DDBJ whole genome shotgun (WGS) entry which is preliminary data.</text>
</comment>
<dbReference type="GO" id="GO:0016747">
    <property type="term" value="F:acyltransferase activity, transferring groups other than amino-acyl groups"/>
    <property type="evidence" value="ECO:0007669"/>
    <property type="project" value="InterPro"/>
</dbReference>
<dbReference type="InterPro" id="IPR016181">
    <property type="entry name" value="Acyl_CoA_acyltransferase"/>
</dbReference>
<sequence>MNHEFKKDGYIISTDQQLLQFDVIHKFLTTSYWSPEIPMEVVKRAAAGSITFGIYKDSGEQVGYARVISDCATFAYLADIFILESERGKGLSKWLMTCIMQLPELQNLRRWGLATRDAHSLYAQFGFTPLDNPDIMMQIARPNIYKELSGLVNE</sequence>
<proteinExistence type="predicted"/>
<dbReference type="AlphaFoldDB" id="A0A4Q5LY06"/>
<name>A0A4Q5LY06_9BACT</name>
<evidence type="ECO:0000259" key="1">
    <source>
        <dbReference type="PROSITE" id="PS51186"/>
    </source>
</evidence>
<dbReference type="InterPro" id="IPR053144">
    <property type="entry name" value="Acetyltransferase_Butenolide"/>
</dbReference>
<dbReference type="InterPro" id="IPR000182">
    <property type="entry name" value="GNAT_dom"/>
</dbReference>
<dbReference type="Proteomes" id="UP000293162">
    <property type="component" value="Unassembled WGS sequence"/>
</dbReference>